<dbReference type="Gene3D" id="3.40.220.10">
    <property type="entry name" value="Leucine Aminopeptidase, subunit E, domain 1"/>
    <property type="match status" value="1"/>
</dbReference>
<gene>
    <name evidence="2" type="ORF">ACD_3C00182G0003</name>
</gene>
<dbReference type="NCBIfam" id="TIGR02452">
    <property type="entry name" value="TIGR02452 family protein"/>
    <property type="match status" value="1"/>
</dbReference>
<dbReference type="PIRSF" id="PIRSF014899">
    <property type="entry name" value="UCP014899"/>
    <property type="match status" value="1"/>
</dbReference>
<dbReference type="InterPro" id="IPR043472">
    <property type="entry name" value="Macro_dom-like"/>
</dbReference>
<dbReference type="AlphaFoldDB" id="K2G0J5"/>
<protein>
    <recommendedName>
        <fullName evidence="1">Microbial-type PARG catalytic domain-containing protein</fullName>
    </recommendedName>
</protein>
<name>K2G0J5_9BACT</name>
<sequence length="333" mass="39353">MKWNLIDWHPAESSLTGKTGIESFPHLHRVIKIISRAVSDNLDLVNYNWKIDPIWAARASDTLAHLQRWYYDLPSWKRVMISEMLDSSIANSKLFSDDDFDIIEANQKMLFKRSAPFETEFQVVASSTLEAIFSCRETLDIDKTLVLNFTSGMKPWWEFRAWLFTQEDELIISSWLYLSLISNELFYLMNRFRSTHFYSDQMIFSPEVPIIRDAYWELLNKPFPVAFISSPAVNRRMVLKKEPELKDEIDSIMIGRIGKILAIASANWYENLILWAWWCGAFWHSAEDVSSYFAWLLLRWGEFEWRFKNIIFSIYSKGDTNVNYDSFCRKFAI</sequence>
<dbReference type="Pfam" id="PF10021">
    <property type="entry name" value="PARG_cat_microb"/>
    <property type="match status" value="1"/>
</dbReference>
<accession>K2G0J5</accession>
<dbReference type="InterPro" id="IPR019261">
    <property type="entry name" value="PARG_cat_microbial"/>
</dbReference>
<proteinExistence type="predicted"/>
<organism evidence="2">
    <name type="scientific">uncultured bacterium</name>
    <name type="common">gcode 4</name>
    <dbReference type="NCBI Taxonomy" id="1234023"/>
    <lineage>
        <taxon>Bacteria</taxon>
        <taxon>environmental samples</taxon>
    </lineage>
</organism>
<comment type="caution">
    <text evidence="2">The sequence shown here is derived from an EMBL/GenBank/DDBJ whole genome shotgun (WGS) entry which is preliminary data.</text>
</comment>
<dbReference type="EMBL" id="AMFJ01000456">
    <property type="protein sequence ID" value="EKE27642.1"/>
    <property type="molecule type" value="Genomic_DNA"/>
</dbReference>
<dbReference type="PANTHER" id="PTHR35596">
    <property type="entry name" value="DUF2263 DOMAIN-CONTAINING PROTEIN"/>
    <property type="match status" value="1"/>
</dbReference>
<dbReference type="InterPro" id="IPR012664">
    <property type="entry name" value="CHP02452"/>
</dbReference>
<dbReference type="PANTHER" id="PTHR35596:SF1">
    <property type="entry name" value="MICROBIAL-TYPE PARG CATALYTIC DOMAIN-CONTAINING PROTEIN"/>
    <property type="match status" value="1"/>
</dbReference>
<evidence type="ECO:0000259" key="1">
    <source>
        <dbReference type="Pfam" id="PF10021"/>
    </source>
</evidence>
<feature type="domain" description="Microbial-type PARG catalytic" evidence="1">
    <location>
        <begin position="59"/>
        <end position="213"/>
    </location>
</feature>
<reference evidence="2" key="1">
    <citation type="journal article" date="2012" name="Science">
        <title>Fermentation, hydrogen, and sulfur metabolism in multiple uncultivated bacterial phyla.</title>
        <authorList>
            <person name="Wrighton K.C."/>
            <person name="Thomas B.C."/>
            <person name="Sharon I."/>
            <person name="Miller C.S."/>
            <person name="Castelle C.J."/>
            <person name="VerBerkmoes N.C."/>
            <person name="Wilkins M.J."/>
            <person name="Hettich R.L."/>
            <person name="Lipton M.S."/>
            <person name="Williams K.H."/>
            <person name="Long P.E."/>
            <person name="Banfield J.F."/>
        </authorList>
    </citation>
    <scope>NUCLEOTIDE SEQUENCE [LARGE SCALE GENOMIC DNA]</scope>
</reference>
<evidence type="ECO:0000313" key="2">
    <source>
        <dbReference type="EMBL" id="EKE27642.1"/>
    </source>
</evidence>